<dbReference type="PANTHER" id="PTHR36692">
    <property type="entry name" value="PROTEIN SNAKESKIN"/>
    <property type="match status" value="1"/>
</dbReference>
<dbReference type="GO" id="GO:0005886">
    <property type="term" value="C:plasma membrane"/>
    <property type="evidence" value="ECO:0007669"/>
    <property type="project" value="TreeGrafter"/>
</dbReference>
<feature type="transmembrane region" description="Helical" evidence="2">
    <location>
        <begin position="95"/>
        <end position="115"/>
    </location>
</feature>
<keyword evidence="2" id="KW-0472">Membrane</keyword>
<keyword evidence="2" id="KW-1133">Transmembrane helix</keyword>
<reference evidence="3" key="2">
    <citation type="submission" date="2023-03" db="EMBL/GenBank/DDBJ databases">
        <authorList>
            <person name="Inwood S.N."/>
            <person name="Skelly J.G."/>
            <person name="Guhlin J."/>
            <person name="Harrop T.W.R."/>
            <person name="Goldson S.G."/>
            <person name="Dearden P.K."/>
        </authorList>
    </citation>
    <scope>NUCLEOTIDE SEQUENCE</scope>
    <source>
        <strain evidence="3">Irish</strain>
        <tissue evidence="3">Whole body</tissue>
    </source>
</reference>
<proteinExistence type="predicted"/>
<keyword evidence="2" id="KW-0812">Transmembrane</keyword>
<protein>
    <submittedName>
        <fullName evidence="3">Uncharacterized protein</fullName>
    </submittedName>
</protein>
<comment type="caution">
    <text evidence="3">The sequence shown here is derived from an EMBL/GenBank/DDBJ whole genome shotgun (WGS) entry which is preliminary data.</text>
</comment>
<feature type="transmembrane region" description="Helical" evidence="2">
    <location>
        <begin position="297"/>
        <end position="317"/>
    </location>
</feature>
<feature type="transmembrane region" description="Helical" evidence="2">
    <location>
        <begin position="62"/>
        <end position="83"/>
    </location>
</feature>
<feature type="transmembrane region" description="Helical" evidence="2">
    <location>
        <begin position="266"/>
        <end position="285"/>
    </location>
</feature>
<reference evidence="3" key="1">
    <citation type="journal article" date="2023" name="bioRxiv">
        <title>Scaffold-level genome assemblies of two parasitoid biocontrol wasps reveal the parthenogenesis mechanism and an associated novel virus.</title>
        <authorList>
            <person name="Inwood S."/>
            <person name="Skelly J."/>
            <person name="Guhlin J."/>
            <person name="Harrop T."/>
            <person name="Goldson S."/>
            <person name="Dearden P."/>
        </authorList>
    </citation>
    <scope>NUCLEOTIDE SEQUENCE</scope>
    <source>
        <strain evidence="3">Irish</strain>
        <tissue evidence="3">Whole body</tissue>
    </source>
</reference>
<dbReference type="Proteomes" id="UP001168990">
    <property type="component" value="Unassembled WGS sequence"/>
</dbReference>
<feature type="transmembrane region" description="Helical" evidence="2">
    <location>
        <begin position="135"/>
        <end position="161"/>
    </location>
</feature>
<keyword evidence="4" id="KW-1185">Reference proteome</keyword>
<feature type="compositionally biased region" description="Polar residues" evidence="1">
    <location>
        <begin position="207"/>
        <end position="221"/>
    </location>
</feature>
<evidence type="ECO:0000313" key="3">
    <source>
        <dbReference type="EMBL" id="KAK0173436.1"/>
    </source>
</evidence>
<gene>
    <name evidence="3" type="ORF">PV328_006632</name>
</gene>
<sequence length="389" mass="43951">MSGSESEKIDNWRKALGRSAAACIQQMTVAAIETFHYVHQYINAKMREEDPKIPELYEEHPVIYAVIPICMIISLFLAVIWIIPKKINRKIELGLAGCFFGAIMMLSNTVLSMRVAQLYINLDEVSDEDLLMHPIFIHAFTICILDVFAMTVYLLHFWLFYELWRWNRKLRTLSATSSRTSGNMTQTSSKFISNSYSSNKKRLDYDNSSSFELSDKNSSTPPRGHVGIKDINDEPSVAYILYLSTSKYRTSRDAIHEDIMANITRLAIIKFFELILVCIIIGLHWHSFNYTDHVTQFLSTGTAGGYLIIFIGLFAGGIMGTPVNRRIDLFFSLVGCALFVASGALVIQAFDKLSHRSDFRDKGLARGSLCVIEGALLLVDSFLTFRGEA</sequence>
<evidence type="ECO:0000256" key="1">
    <source>
        <dbReference type="SAM" id="MobiDB-lite"/>
    </source>
</evidence>
<dbReference type="GO" id="GO:0019991">
    <property type="term" value="P:septate junction assembly"/>
    <property type="evidence" value="ECO:0007669"/>
    <property type="project" value="InterPro"/>
</dbReference>
<dbReference type="EMBL" id="JAQQBS010000002">
    <property type="protein sequence ID" value="KAK0173436.1"/>
    <property type="molecule type" value="Genomic_DNA"/>
</dbReference>
<name>A0AA39FPY3_9HYME</name>
<dbReference type="AlphaFoldDB" id="A0AA39FPY3"/>
<feature type="transmembrane region" description="Helical" evidence="2">
    <location>
        <begin position="365"/>
        <end position="385"/>
    </location>
</feature>
<dbReference type="InterPro" id="IPR038976">
    <property type="entry name" value="Ssk"/>
</dbReference>
<evidence type="ECO:0000313" key="4">
    <source>
        <dbReference type="Proteomes" id="UP001168990"/>
    </source>
</evidence>
<feature type="region of interest" description="Disordered" evidence="1">
    <location>
        <begin position="207"/>
        <end position="226"/>
    </location>
</feature>
<feature type="transmembrane region" description="Helical" evidence="2">
    <location>
        <begin position="329"/>
        <end position="350"/>
    </location>
</feature>
<dbReference type="PANTHER" id="PTHR36692:SF2">
    <property type="entry name" value="GEO12064P1"/>
    <property type="match status" value="1"/>
</dbReference>
<accession>A0AA39FPY3</accession>
<organism evidence="3 4">
    <name type="scientific">Microctonus aethiopoides</name>
    <dbReference type="NCBI Taxonomy" id="144406"/>
    <lineage>
        <taxon>Eukaryota</taxon>
        <taxon>Metazoa</taxon>
        <taxon>Ecdysozoa</taxon>
        <taxon>Arthropoda</taxon>
        <taxon>Hexapoda</taxon>
        <taxon>Insecta</taxon>
        <taxon>Pterygota</taxon>
        <taxon>Neoptera</taxon>
        <taxon>Endopterygota</taxon>
        <taxon>Hymenoptera</taxon>
        <taxon>Apocrita</taxon>
        <taxon>Ichneumonoidea</taxon>
        <taxon>Braconidae</taxon>
        <taxon>Euphorinae</taxon>
        <taxon>Microctonus</taxon>
    </lineage>
</organism>
<evidence type="ECO:0000256" key="2">
    <source>
        <dbReference type="SAM" id="Phobius"/>
    </source>
</evidence>